<dbReference type="Proteomes" id="UP000054549">
    <property type="component" value="Unassembled WGS sequence"/>
</dbReference>
<feature type="compositionally biased region" description="Acidic residues" evidence="1">
    <location>
        <begin position="429"/>
        <end position="438"/>
    </location>
</feature>
<evidence type="ECO:0000313" key="3">
    <source>
        <dbReference type="Proteomes" id="UP000054549"/>
    </source>
</evidence>
<dbReference type="OrthoDB" id="2802795at2759"/>
<feature type="compositionally biased region" description="Gly residues" evidence="1">
    <location>
        <begin position="547"/>
        <end position="561"/>
    </location>
</feature>
<organism evidence="2 3">
    <name type="scientific">Amanita muscaria (strain Koide BX008)</name>
    <dbReference type="NCBI Taxonomy" id="946122"/>
    <lineage>
        <taxon>Eukaryota</taxon>
        <taxon>Fungi</taxon>
        <taxon>Dikarya</taxon>
        <taxon>Basidiomycota</taxon>
        <taxon>Agaricomycotina</taxon>
        <taxon>Agaricomycetes</taxon>
        <taxon>Agaricomycetidae</taxon>
        <taxon>Agaricales</taxon>
        <taxon>Pluteineae</taxon>
        <taxon>Amanitaceae</taxon>
        <taxon>Amanita</taxon>
    </lineage>
</organism>
<gene>
    <name evidence="2" type="ORF">M378DRAFT_179730</name>
</gene>
<evidence type="ECO:0000256" key="1">
    <source>
        <dbReference type="SAM" id="MobiDB-lite"/>
    </source>
</evidence>
<feature type="compositionally biased region" description="Low complexity" evidence="1">
    <location>
        <begin position="480"/>
        <end position="495"/>
    </location>
</feature>
<reference evidence="2 3" key="1">
    <citation type="submission" date="2014-04" db="EMBL/GenBank/DDBJ databases">
        <title>Evolutionary Origins and Diversification of the Mycorrhizal Mutualists.</title>
        <authorList>
            <consortium name="DOE Joint Genome Institute"/>
            <consortium name="Mycorrhizal Genomics Consortium"/>
            <person name="Kohler A."/>
            <person name="Kuo A."/>
            <person name="Nagy L.G."/>
            <person name="Floudas D."/>
            <person name="Copeland A."/>
            <person name="Barry K.W."/>
            <person name="Cichocki N."/>
            <person name="Veneault-Fourrey C."/>
            <person name="LaButti K."/>
            <person name="Lindquist E.A."/>
            <person name="Lipzen A."/>
            <person name="Lundell T."/>
            <person name="Morin E."/>
            <person name="Murat C."/>
            <person name="Riley R."/>
            <person name="Ohm R."/>
            <person name="Sun H."/>
            <person name="Tunlid A."/>
            <person name="Henrissat B."/>
            <person name="Grigoriev I.V."/>
            <person name="Hibbett D.S."/>
            <person name="Martin F."/>
        </authorList>
    </citation>
    <scope>NUCLEOTIDE SEQUENCE [LARGE SCALE GENOMIC DNA]</scope>
    <source>
        <strain evidence="2 3">Koide BX008</strain>
    </source>
</reference>
<dbReference type="InParanoid" id="A0A0C2SGT0"/>
<accession>A0A0C2SGT0</accession>
<dbReference type="AlphaFoldDB" id="A0A0C2SGT0"/>
<sequence length="652" mass="68383">MSTMKGCLKLPSPIPSPALPDCLHSRKCVAFEAEGTEQVFFADEWDRTPTEPTRRLSYQDLMELKEIQCSLPLANQPPDPVTGRPGRHYLSNVPISLLPLLPSSDSAGQGHGNGVSGVNGHYSNGHGSPNHNGHLGVPGCHGTNGTNGAMHGQGLHGSSARTTPHVSPTTNYNFGITSLLFQRNIVAGANKPRPAPPNHLAMPTPRTTNNINGNYPQISNPFAQRPKTNFAFLPLLDTPPPSAESSASSSQSTTPSPSNLSSRSTSPDLASDTDHTDPPTPSLTNASLDSPVSCASSVVSWSPEPTFLQLPPKHLSCLNYGNEATTPDLHFGPVDSYFPVHTDESDVDVGDHMSSYRHSQFGMPLVRRPPGQRKIPSSKPSQKRNVIFVNGVEIELDGDEGVKPTPAPPPSPLPVKRKNVIIVNDVEIELDGDEDEGEASTRVQRCPISSSDDALSIHCNSTENLKPPENRTGYGIKAYSSSSPSPSSSSLPSSARPLSFLCSTLPLTSYTIPGRTTLDSDTSCTRSNLGSTSAGEPNTASNTGLGLELGPGAASGEGIGTGSKSTIDASVGSTREPSRASRMEASMGPSTGPSITSSATSLASFSTVTGCPTAAVGAYATGFGSLHMPLRFKRHSAKVDANMVSTDAVISS</sequence>
<feature type="region of interest" description="Disordered" evidence="1">
    <location>
        <begin position="188"/>
        <end position="290"/>
    </location>
</feature>
<dbReference type="HOGENOM" id="CLU_420315_0_0_1"/>
<evidence type="ECO:0000313" key="2">
    <source>
        <dbReference type="EMBL" id="KIL62325.1"/>
    </source>
</evidence>
<feature type="compositionally biased region" description="Polar residues" evidence="1">
    <location>
        <begin position="441"/>
        <end position="464"/>
    </location>
</feature>
<dbReference type="EMBL" id="KN818272">
    <property type="protein sequence ID" value="KIL62325.1"/>
    <property type="molecule type" value="Genomic_DNA"/>
</dbReference>
<proteinExistence type="predicted"/>
<name>A0A0C2SGT0_AMAMK</name>
<feature type="compositionally biased region" description="Polar residues" evidence="1">
    <location>
        <begin position="205"/>
        <end position="222"/>
    </location>
</feature>
<feature type="compositionally biased region" description="Low complexity" evidence="1">
    <location>
        <begin position="243"/>
        <end position="267"/>
    </location>
</feature>
<protein>
    <submittedName>
        <fullName evidence="2">Uncharacterized protein</fullName>
    </submittedName>
</protein>
<feature type="region of interest" description="Disordered" evidence="1">
    <location>
        <begin position="362"/>
        <end position="382"/>
    </location>
</feature>
<feature type="region of interest" description="Disordered" evidence="1">
    <location>
        <begin position="512"/>
        <end position="598"/>
    </location>
</feature>
<feature type="compositionally biased region" description="Polar residues" evidence="1">
    <location>
        <begin position="517"/>
        <end position="544"/>
    </location>
</feature>
<feature type="compositionally biased region" description="Polar residues" evidence="1">
    <location>
        <begin position="562"/>
        <end position="575"/>
    </location>
</feature>
<feature type="region of interest" description="Disordered" evidence="1">
    <location>
        <begin position="429"/>
        <end position="495"/>
    </location>
</feature>
<keyword evidence="3" id="KW-1185">Reference proteome</keyword>
<dbReference type="STRING" id="946122.A0A0C2SGT0"/>